<evidence type="ECO:0000313" key="1">
    <source>
        <dbReference type="EMBL" id="AKM53733.1"/>
    </source>
</evidence>
<evidence type="ECO:0008006" key="3">
    <source>
        <dbReference type="Google" id="ProtNLM"/>
    </source>
</evidence>
<dbReference type="STRING" id="315358.SERIO_v1c01380"/>
<reference evidence="1 2" key="1">
    <citation type="journal article" date="2015" name="Genome Biol. Evol.">
        <title>Found and Lost: The Fates of Horizontally Acquired Genes in Arthropod-Symbiotic Spiroplasma.</title>
        <authorList>
            <person name="Lo W.S."/>
            <person name="Gasparich G.E."/>
            <person name="Kuo C.H."/>
        </authorList>
    </citation>
    <scope>NUCLEOTIDE SEQUENCE [LARGE SCALE GENOMIC DNA]</scope>
    <source>
        <strain evidence="2">TDA-040725-5</strain>
    </source>
</reference>
<keyword evidence="2" id="KW-1185">Reference proteome</keyword>
<dbReference type="PATRIC" id="fig|743698.3.peg.140"/>
<dbReference type="RefSeq" id="WP_047791010.1">
    <property type="nucleotide sequence ID" value="NZ_CP011856.1"/>
</dbReference>
<dbReference type="InterPro" id="IPR027417">
    <property type="entry name" value="P-loop_NTPase"/>
</dbReference>
<name>A0A0H3XGV2_9MOLU</name>
<protein>
    <recommendedName>
        <fullName evidence="3">AAA domain-containing protein</fullName>
    </recommendedName>
</protein>
<evidence type="ECO:0000313" key="2">
    <source>
        <dbReference type="Proteomes" id="UP000035661"/>
    </source>
</evidence>
<organism evidence="1 2">
    <name type="scientific">Spiroplasma eriocheiris</name>
    <dbReference type="NCBI Taxonomy" id="315358"/>
    <lineage>
        <taxon>Bacteria</taxon>
        <taxon>Bacillati</taxon>
        <taxon>Mycoplasmatota</taxon>
        <taxon>Mollicutes</taxon>
        <taxon>Entomoplasmatales</taxon>
        <taxon>Spiroplasmataceae</taxon>
        <taxon>Spiroplasma</taxon>
    </lineage>
</organism>
<dbReference type="EMBL" id="CP011856">
    <property type="protein sequence ID" value="AKM53733.1"/>
    <property type="molecule type" value="Genomic_DNA"/>
</dbReference>
<proteinExistence type="predicted"/>
<dbReference type="SUPFAM" id="SSF52540">
    <property type="entry name" value="P-loop containing nucleoside triphosphate hydrolases"/>
    <property type="match status" value="1"/>
</dbReference>
<sequence>MEYNTITFKNSNKELETIKLYQNKLVIFGNNNSGKTKLLNTLSNGFLGKDSSFRFNDNSIGYGDYQIIYLKEKTDLVEEIKLTKTSIFRNKLIKSMNELILSNNKYEELTTLLTNLNNVFNEMLLETDILSNQVSIKSQLFLKSNFSNLSLEGIIDKLLKFDIYDFENTVIDPTKYSSYQLRILLLNILIKYTDMNDKLRPLVFIIDQPEMYSSTKSLWDFLNNLKLLLNDKSIIILATNAPIVYNFIVDDISQVYFLRNNKLISVDNIDKIIMQTIAIYAFLDSDSNDYEVFIKELSYVILEEDIIYEKNKYLKSTILLLLHVVEWEKLNMKISRNNTIWIDNNNNNNIYLEQTIDDFIFSYLFLKSLRINIIVDDRTKSFFDKCYWLFN</sequence>
<accession>A0A0H3XGV2</accession>
<dbReference type="KEGG" id="seri:SERIO_v1c01380"/>
<dbReference type="AlphaFoldDB" id="A0A0H3XGV2"/>
<gene>
    <name evidence="1" type="ORF">SERIO_v1c01380</name>
</gene>
<dbReference type="Proteomes" id="UP000035661">
    <property type="component" value="Chromosome"/>
</dbReference>
<reference evidence="2" key="2">
    <citation type="submission" date="2015-06" db="EMBL/GenBank/DDBJ databases">
        <title>Complete genome sequence of Spiroplasma eriocheiris TDA-040725-5 (DSM 21848).</title>
        <authorList>
            <person name="Lo W.-S."/>
            <person name="Kuo C.-H."/>
        </authorList>
    </citation>
    <scope>NUCLEOTIDE SEQUENCE [LARGE SCALE GENOMIC DNA]</scope>
    <source>
        <strain evidence="2">TDA-040725-5</strain>
    </source>
</reference>